<comment type="similarity">
    <text evidence="2">Belongs to the TMEM14 family.</text>
</comment>
<evidence type="ECO:0000256" key="2">
    <source>
        <dbReference type="ARBA" id="ARBA00007590"/>
    </source>
</evidence>
<dbReference type="InterPro" id="IPR044890">
    <property type="entry name" value="TMEM14_sf"/>
</dbReference>
<sequence length="112" mass="11799">MAPVTVNYHDLELPAYIMGAVVAGGGIMGYAKSRSVPSIVAGCTVGLLYVLGGYRIQNEESYGVELALLASVILGGSAFPRALRLRKPVPILLSVISAFGLFTFGTALRRKV</sequence>
<dbReference type="PANTHER" id="PTHR12668">
    <property type="entry name" value="TRANSMEMBRANE PROTEIN 14, 15"/>
    <property type="match status" value="1"/>
</dbReference>
<gene>
    <name evidence="7" type="ORF">FPOA_10063</name>
</gene>
<dbReference type="OrthoDB" id="5620at2759"/>
<dbReference type="Gene3D" id="1.10.10.1740">
    <property type="entry name" value="Transmembrane protein 14-like"/>
    <property type="match status" value="1"/>
</dbReference>
<dbReference type="AlphaFoldDB" id="A0A1B8AD09"/>
<feature type="transmembrane region" description="Helical" evidence="6">
    <location>
        <begin position="91"/>
        <end position="108"/>
    </location>
</feature>
<feature type="transmembrane region" description="Helical" evidence="6">
    <location>
        <begin position="13"/>
        <end position="31"/>
    </location>
</feature>
<evidence type="ECO:0000256" key="6">
    <source>
        <dbReference type="SAM" id="Phobius"/>
    </source>
</evidence>
<dbReference type="GO" id="GO:0016020">
    <property type="term" value="C:membrane"/>
    <property type="evidence" value="ECO:0007669"/>
    <property type="project" value="UniProtKB-SubCell"/>
</dbReference>
<keyword evidence="4 6" id="KW-1133">Transmembrane helix</keyword>
<proteinExistence type="inferred from homology"/>
<feature type="transmembrane region" description="Helical" evidence="6">
    <location>
        <begin position="62"/>
        <end position="79"/>
    </location>
</feature>
<name>A0A1B8AD09_FUSPO</name>
<dbReference type="Pfam" id="PF03647">
    <property type="entry name" value="Tmemb_14"/>
    <property type="match status" value="1"/>
</dbReference>
<evidence type="ECO:0000256" key="4">
    <source>
        <dbReference type="ARBA" id="ARBA00022989"/>
    </source>
</evidence>
<reference evidence="7 8" key="1">
    <citation type="submission" date="2016-06" db="EMBL/GenBank/DDBJ databases">
        <title>Living apart together: crosstalk between the core and supernumerary genomes in a fungal plant pathogen.</title>
        <authorList>
            <person name="Vanheule A."/>
            <person name="Audenaert K."/>
            <person name="Warris S."/>
            <person name="Van De Geest H."/>
            <person name="Schijlen E."/>
            <person name="Hofte M."/>
            <person name="De Saeger S."/>
            <person name="Haesaert G."/>
            <person name="Waalwijk C."/>
            <person name="Van Der Lee T."/>
        </authorList>
    </citation>
    <scope>NUCLEOTIDE SEQUENCE [LARGE SCALE GENOMIC DNA]</scope>
    <source>
        <strain evidence="7 8">2516</strain>
    </source>
</reference>
<evidence type="ECO:0000256" key="1">
    <source>
        <dbReference type="ARBA" id="ARBA00004370"/>
    </source>
</evidence>
<feature type="transmembrane region" description="Helical" evidence="6">
    <location>
        <begin position="38"/>
        <end position="56"/>
    </location>
</feature>
<dbReference type="EMBL" id="LYXU01000004">
    <property type="protein sequence ID" value="OBS18336.1"/>
    <property type="molecule type" value="Genomic_DNA"/>
</dbReference>
<dbReference type="OMA" id="YGLFTFG"/>
<comment type="subcellular location">
    <subcellularLocation>
        <location evidence="1">Membrane</location>
    </subcellularLocation>
</comment>
<evidence type="ECO:0000313" key="7">
    <source>
        <dbReference type="EMBL" id="OBS18336.1"/>
    </source>
</evidence>
<evidence type="ECO:0008006" key="9">
    <source>
        <dbReference type="Google" id="ProtNLM"/>
    </source>
</evidence>
<keyword evidence="3 6" id="KW-0812">Transmembrane</keyword>
<keyword evidence="5 6" id="KW-0472">Membrane</keyword>
<protein>
    <recommendedName>
        <fullName evidence="9">Transmembrane protein 14C</fullName>
    </recommendedName>
</protein>
<organism evidence="7 8">
    <name type="scientific">Fusarium poae</name>
    <dbReference type="NCBI Taxonomy" id="36050"/>
    <lineage>
        <taxon>Eukaryota</taxon>
        <taxon>Fungi</taxon>
        <taxon>Dikarya</taxon>
        <taxon>Ascomycota</taxon>
        <taxon>Pezizomycotina</taxon>
        <taxon>Sordariomycetes</taxon>
        <taxon>Hypocreomycetidae</taxon>
        <taxon>Hypocreales</taxon>
        <taxon>Nectriaceae</taxon>
        <taxon>Fusarium</taxon>
    </lineage>
</organism>
<evidence type="ECO:0000313" key="8">
    <source>
        <dbReference type="Proteomes" id="UP000091967"/>
    </source>
</evidence>
<comment type="caution">
    <text evidence="7">The sequence shown here is derived from an EMBL/GenBank/DDBJ whole genome shotgun (WGS) entry which is preliminary data.</text>
</comment>
<dbReference type="Proteomes" id="UP000091967">
    <property type="component" value="Unassembled WGS sequence"/>
</dbReference>
<accession>A0A1B8AD09</accession>
<dbReference type="PANTHER" id="PTHR12668:SF15">
    <property type="entry name" value="UPF0136 DOMAIN PROTEIN (AFU_ORTHOLOGUE AFUA_1G03720)"/>
    <property type="match status" value="1"/>
</dbReference>
<dbReference type="InterPro" id="IPR005349">
    <property type="entry name" value="TMEM14"/>
</dbReference>
<keyword evidence="8" id="KW-1185">Reference proteome</keyword>
<evidence type="ECO:0000256" key="5">
    <source>
        <dbReference type="ARBA" id="ARBA00023136"/>
    </source>
</evidence>
<evidence type="ECO:0000256" key="3">
    <source>
        <dbReference type="ARBA" id="ARBA00022692"/>
    </source>
</evidence>